<comment type="caution">
    <text evidence="3">The sequence shown here is derived from an EMBL/GenBank/DDBJ whole genome shotgun (WGS) entry which is preliminary data.</text>
</comment>
<feature type="compositionally biased region" description="Pro residues" evidence="1">
    <location>
        <begin position="155"/>
        <end position="164"/>
    </location>
</feature>
<dbReference type="Pfam" id="PF14267">
    <property type="entry name" value="DUF4357"/>
    <property type="match status" value="1"/>
</dbReference>
<name>A0A6N9QZR9_9MICC</name>
<feature type="compositionally biased region" description="Low complexity" evidence="1">
    <location>
        <begin position="21"/>
        <end position="38"/>
    </location>
</feature>
<feature type="region of interest" description="Disordered" evidence="1">
    <location>
        <begin position="1"/>
        <end position="179"/>
    </location>
</feature>
<evidence type="ECO:0000256" key="1">
    <source>
        <dbReference type="SAM" id="MobiDB-lite"/>
    </source>
</evidence>
<dbReference type="EMBL" id="WMHZ01000016">
    <property type="protein sequence ID" value="NDO78709.1"/>
    <property type="molecule type" value="Genomic_DNA"/>
</dbReference>
<sequence>MGRGRVVGRGARRRRPPTAPQRPASPGDPRTPATTATEPAHHEDLVADPPGGLARPRSTDRHHHRGRPQRWGDTGSSCPRRSARVRRRLHPHTAAGSDRGPDPQDGPDAPSTARHAGAPDPGRLPRRLGPARRRPSSARQRLQTCPLPRSHRPEPPAAMTPPGDPTTGHPPGTWGADRPEPTVVIRTDAHGARHMRTTAGHVGVVDAPRMAAVRLARSDALAACAVCLVVNDTAGVGLPAHAHILSTTDLNTLLTDHDAGSPDWARVLVASPLHGTWGTHQAQLIATEIADGAERAGRLRISSSPSPPPGLSLSARHASELHDIAALTEAAGLPLLSSPAQRELTHTPLLHLRDLPDTTQATASPQGIVIHAGTLLENLEANGTHTVEIGYRRIALLQMGVLQGTGRELEFVRDHLFEDPSSAAALIRGRPTNGWASWLDRAGRALRELI</sequence>
<evidence type="ECO:0000259" key="2">
    <source>
        <dbReference type="Pfam" id="PF14267"/>
    </source>
</evidence>
<evidence type="ECO:0000313" key="3">
    <source>
        <dbReference type="EMBL" id="NDO78709.1"/>
    </source>
</evidence>
<reference evidence="3 4" key="1">
    <citation type="submission" date="2019-11" db="EMBL/GenBank/DDBJ databases">
        <title>Draft genome sequence of Kocuria indica DP-K7, a methyl red degrading Actinobacterium.</title>
        <authorList>
            <person name="Kumaran S."/>
            <person name="Tischler D."/>
            <person name="Ngo A.C.R."/>
            <person name="Schultes F."/>
        </authorList>
    </citation>
    <scope>NUCLEOTIDE SEQUENCE [LARGE SCALE GENOMIC DNA]</scope>
    <source>
        <strain evidence="3 4">DP-K7</strain>
    </source>
</reference>
<feature type="compositionally biased region" description="Basic residues" evidence="1">
    <location>
        <begin position="81"/>
        <end position="91"/>
    </location>
</feature>
<proteinExistence type="predicted"/>
<feature type="compositionally biased region" description="Basic residues" evidence="1">
    <location>
        <begin position="124"/>
        <end position="136"/>
    </location>
</feature>
<dbReference type="AlphaFoldDB" id="A0A6N9QZR9"/>
<organism evidence="3 4">
    <name type="scientific">Kocuria marina subsp. indica</name>
    <dbReference type="NCBI Taxonomy" id="1049583"/>
    <lineage>
        <taxon>Bacteria</taxon>
        <taxon>Bacillati</taxon>
        <taxon>Actinomycetota</taxon>
        <taxon>Actinomycetes</taxon>
        <taxon>Micrococcales</taxon>
        <taxon>Micrococcaceae</taxon>
        <taxon>Kocuria</taxon>
    </lineage>
</organism>
<protein>
    <submittedName>
        <fullName evidence="3">DUF4357 domain-containing protein</fullName>
    </submittedName>
</protein>
<accession>A0A6N9QZR9</accession>
<evidence type="ECO:0000313" key="4">
    <source>
        <dbReference type="Proteomes" id="UP000471026"/>
    </source>
</evidence>
<gene>
    <name evidence="3" type="ORF">GKZ75_10850</name>
</gene>
<feature type="domain" description="DUF4357" evidence="2">
    <location>
        <begin position="393"/>
        <end position="446"/>
    </location>
</feature>
<dbReference type="Proteomes" id="UP000471026">
    <property type="component" value="Unassembled WGS sequence"/>
</dbReference>
<feature type="compositionally biased region" description="Low complexity" evidence="1">
    <location>
        <begin position="165"/>
        <end position="175"/>
    </location>
</feature>
<dbReference type="InterPro" id="IPR025579">
    <property type="entry name" value="DUF4357"/>
</dbReference>